<evidence type="ECO:0000313" key="1">
    <source>
        <dbReference type="EMBL" id="VEL29166.1"/>
    </source>
</evidence>
<keyword evidence="2" id="KW-1185">Reference proteome</keyword>
<dbReference type="Proteomes" id="UP000784294">
    <property type="component" value="Unassembled WGS sequence"/>
</dbReference>
<organism evidence="1 2">
    <name type="scientific">Protopolystoma xenopodis</name>
    <dbReference type="NCBI Taxonomy" id="117903"/>
    <lineage>
        <taxon>Eukaryota</taxon>
        <taxon>Metazoa</taxon>
        <taxon>Spiralia</taxon>
        <taxon>Lophotrochozoa</taxon>
        <taxon>Platyhelminthes</taxon>
        <taxon>Monogenea</taxon>
        <taxon>Polyopisthocotylea</taxon>
        <taxon>Polystomatidea</taxon>
        <taxon>Polystomatidae</taxon>
        <taxon>Protopolystoma</taxon>
    </lineage>
</organism>
<name>A0A3S5AZE0_9PLAT</name>
<proteinExistence type="predicted"/>
<reference evidence="1" key="1">
    <citation type="submission" date="2018-11" db="EMBL/GenBank/DDBJ databases">
        <authorList>
            <consortium name="Pathogen Informatics"/>
        </authorList>
    </citation>
    <scope>NUCLEOTIDE SEQUENCE</scope>
</reference>
<accession>A0A3S5AZE0</accession>
<sequence length="48" mass="5298">MHNLGAFITLYGSHEQGGMNPKFTSFKEVPHPNVRPMAYANPLLSLLA</sequence>
<dbReference type="OrthoDB" id="445564at2759"/>
<protein>
    <submittedName>
        <fullName evidence="1">Uncharacterized protein</fullName>
    </submittedName>
</protein>
<gene>
    <name evidence="1" type="ORF">PXEA_LOCUS22606</name>
</gene>
<dbReference type="EMBL" id="CAAALY010100866">
    <property type="protein sequence ID" value="VEL29166.1"/>
    <property type="molecule type" value="Genomic_DNA"/>
</dbReference>
<dbReference type="AlphaFoldDB" id="A0A3S5AZE0"/>
<comment type="caution">
    <text evidence="1">The sequence shown here is derived from an EMBL/GenBank/DDBJ whole genome shotgun (WGS) entry which is preliminary data.</text>
</comment>
<evidence type="ECO:0000313" key="2">
    <source>
        <dbReference type="Proteomes" id="UP000784294"/>
    </source>
</evidence>